<comment type="caution">
    <text evidence="11">The sequence shown here is derived from an EMBL/GenBank/DDBJ whole genome shotgun (WGS) entry which is preliminary data.</text>
</comment>
<gene>
    <name evidence="9" type="primary">rbsK</name>
    <name evidence="11" type="ORF">ACFO4O_08790</name>
</gene>
<dbReference type="GO" id="GO:0004747">
    <property type="term" value="F:ribokinase activity"/>
    <property type="evidence" value="ECO:0007669"/>
    <property type="project" value="UniProtKB-EC"/>
</dbReference>
<keyword evidence="9" id="KW-0963">Cytoplasm</keyword>
<feature type="binding site" evidence="9">
    <location>
        <position position="279"/>
    </location>
    <ligand>
        <name>K(+)</name>
        <dbReference type="ChEBI" id="CHEBI:29103"/>
    </ligand>
</feature>
<name>A0ABV9LVT7_9ALTE</name>
<keyword evidence="8 9" id="KW-0119">Carbohydrate metabolism</keyword>
<dbReference type="InterPro" id="IPR011611">
    <property type="entry name" value="PfkB_dom"/>
</dbReference>
<dbReference type="CDD" id="cd01174">
    <property type="entry name" value="ribokinase"/>
    <property type="match status" value="1"/>
</dbReference>
<feature type="binding site" evidence="9">
    <location>
        <position position="180"/>
    </location>
    <ligand>
        <name>ATP</name>
        <dbReference type="ChEBI" id="CHEBI:30616"/>
    </ligand>
</feature>
<comment type="function">
    <text evidence="9">Catalyzes the phosphorylation of ribose at O-5 in a reaction requiring ATP and magnesium. The resulting D-ribose-5-phosphate can then be used either for sythesis of nucleotides, histidine, and tryptophan, or as a component of the pentose phosphate pathway.</text>
</comment>
<dbReference type="PRINTS" id="PR00990">
    <property type="entry name" value="RIBOKINASE"/>
</dbReference>
<comment type="subcellular location">
    <subcellularLocation>
        <location evidence="9">Cytoplasm</location>
    </subcellularLocation>
</comment>
<evidence type="ECO:0000259" key="10">
    <source>
        <dbReference type="Pfam" id="PF00294"/>
    </source>
</evidence>
<evidence type="ECO:0000256" key="5">
    <source>
        <dbReference type="ARBA" id="ARBA00022840"/>
    </source>
</evidence>
<feature type="binding site" evidence="9">
    <location>
        <begin position="243"/>
        <end position="244"/>
    </location>
    <ligand>
        <name>ATP</name>
        <dbReference type="ChEBI" id="CHEBI:30616"/>
    </ligand>
</feature>
<evidence type="ECO:0000256" key="8">
    <source>
        <dbReference type="ARBA" id="ARBA00023277"/>
    </source>
</evidence>
<keyword evidence="7 9" id="KW-0630">Potassium</keyword>
<feature type="binding site" evidence="9">
    <location>
        <position position="274"/>
    </location>
    <ligand>
        <name>K(+)</name>
        <dbReference type="ChEBI" id="CHEBI:29103"/>
    </ligand>
</feature>
<feature type="binding site" evidence="9">
    <location>
        <begin position="38"/>
        <end position="42"/>
    </location>
    <ligand>
        <name>substrate</name>
    </ligand>
</feature>
<dbReference type="InterPro" id="IPR002139">
    <property type="entry name" value="Ribo/fructo_kinase"/>
</dbReference>
<evidence type="ECO:0000256" key="9">
    <source>
        <dbReference type="HAMAP-Rule" id="MF_01987"/>
    </source>
</evidence>
<dbReference type="PANTHER" id="PTHR10584:SF166">
    <property type="entry name" value="RIBOKINASE"/>
    <property type="match status" value="1"/>
</dbReference>
<keyword evidence="5 9" id="KW-0067">ATP-binding</keyword>
<feature type="binding site" evidence="9">
    <location>
        <position position="244"/>
    </location>
    <ligand>
        <name>substrate</name>
    </ligand>
</feature>
<dbReference type="Gene3D" id="3.40.1190.20">
    <property type="match status" value="1"/>
</dbReference>
<feature type="binding site" evidence="9">
    <location>
        <begin position="10"/>
        <end position="12"/>
    </location>
    <ligand>
        <name>substrate</name>
    </ligand>
</feature>
<evidence type="ECO:0000313" key="11">
    <source>
        <dbReference type="EMBL" id="MFC4700249.1"/>
    </source>
</evidence>
<evidence type="ECO:0000256" key="1">
    <source>
        <dbReference type="ARBA" id="ARBA00022679"/>
    </source>
</evidence>
<feature type="binding site" evidence="9">
    <location>
        <position position="240"/>
    </location>
    <ligand>
        <name>K(+)</name>
        <dbReference type="ChEBI" id="CHEBI:29103"/>
    </ligand>
</feature>
<keyword evidence="1 9" id="KW-0808">Transferase</keyword>
<dbReference type="PANTHER" id="PTHR10584">
    <property type="entry name" value="SUGAR KINASE"/>
    <property type="match status" value="1"/>
</dbReference>
<keyword evidence="2 9" id="KW-0479">Metal-binding</keyword>
<keyword evidence="6 9" id="KW-0460">Magnesium</keyword>
<dbReference type="Pfam" id="PF00294">
    <property type="entry name" value="PfkB"/>
    <property type="match status" value="1"/>
</dbReference>
<comment type="subunit">
    <text evidence="9">Homodimer.</text>
</comment>
<comment type="similarity">
    <text evidence="9">Belongs to the carbohydrate kinase PfkB family. Ribokinase subfamily.</text>
</comment>
<dbReference type="SUPFAM" id="SSF53613">
    <property type="entry name" value="Ribokinase-like"/>
    <property type="match status" value="1"/>
</dbReference>
<sequence>MAVFNFGSINIDHVYQVPHFVNPGETLASSGYTAILGGKGANQSIACAKAGITTYHVGSIHSNDANMLSPMLDAGVNMQFVAQQGDTASGHAIIQVNTDGENAIILYPGANHLLDANKIEKALSGATANDWMLLQNETNEIKRIIEHAHNKGIPVAFNPAPMTDEIKSLPLNKLSLLIVNEIEAMQLTECDDIEQATNALMTLANDLQIVLTLGKQGVRYMHKSQNVYVSAYCVDATDTTAAGDTFIGFFLAHFSAQKNIKEALKLACAASAISVTRPGASSSIPSLDEARTFLKAQENT</sequence>
<feature type="binding site" evidence="9">
    <location>
        <position position="137"/>
    </location>
    <ligand>
        <name>substrate</name>
    </ligand>
</feature>
<dbReference type="InterPro" id="IPR011877">
    <property type="entry name" value="Ribokinase"/>
</dbReference>
<keyword evidence="3 9" id="KW-0547">Nucleotide-binding</keyword>
<comment type="pathway">
    <text evidence="9">Carbohydrate metabolism; D-ribose degradation; D-ribose 5-phosphate from beta-D-ribopyranose: step 2/2.</text>
</comment>
<feature type="domain" description="Carbohydrate kinase PfkB" evidence="10">
    <location>
        <begin position="6"/>
        <end position="286"/>
    </location>
</feature>
<dbReference type="HAMAP" id="MF_01987">
    <property type="entry name" value="Ribokinase"/>
    <property type="match status" value="1"/>
</dbReference>
<organism evidence="11 12">
    <name type="scientific">Glaciecola siphonariae</name>
    <dbReference type="NCBI Taxonomy" id="521012"/>
    <lineage>
        <taxon>Bacteria</taxon>
        <taxon>Pseudomonadati</taxon>
        <taxon>Pseudomonadota</taxon>
        <taxon>Gammaproteobacteria</taxon>
        <taxon>Alteromonadales</taxon>
        <taxon>Alteromonadaceae</taxon>
        <taxon>Glaciecola</taxon>
    </lineage>
</organism>
<evidence type="ECO:0000256" key="3">
    <source>
        <dbReference type="ARBA" id="ARBA00022741"/>
    </source>
</evidence>
<keyword evidence="4 9" id="KW-0418">Kinase</keyword>
<dbReference type="Proteomes" id="UP001595897">
    <property type="component" value="Unassembled WGS sequence"/>
</dbReference>
<proteinExistence type="inferred from homology"/>
<feature type="active site" description="Proton acceptor" evidence="9">
    <location>
        <position position="244"/>
    </location>
</feature>
<dbReference type="EC" id="2.7.1.15" evidence="9"/>
<reference evidence="12" key="1">
    <citation type="journal article" date="2019" name="Int. J. Syst. Evol. Microbiol.">
        <title>The Global Catalogue of Microorganisms (GCM) 10K type strain sequencing project: providing services to taxonomists for standard genome sequencing and annotation.</title>
        <authorList>
            <consortium name="The Broad Institute Genomics Platform"/>
            <consortium name="The Broad Institute Genome Sequencing Center for Infectious Disease"/>
            <person name="Wu L."/>
            <person name="Ma J."/>
        </authorList>
    </citation>
    <scope>NUCLEOTIDE SEQUENCE [LARGE SCALE GENOMIC DNA]</scope>
    <source>
        <strain evidence="12">KACC 12507</strain>
    </source>
</reference>
<dbReference type="RefSeq" id="WP_382407502.1">
    <property type="nucleotide sequence ID" value="NZ_JBHSGU010000002.1"/>
</dbReference>
<dbReference type="InterPro" id="IPR029056">
    <property type="entry name" value="Ribokinase-like"/>
</dbReference>
<evidence type="ECO:0000256" key="4">
    <source>
        <dbReference type="ARBA" id="ARBA00022777"/>
    </source>
</evidence>
<feature type="binding site" evidence="9">
    <location>
        <position position="238"/>
    </location>
    <ligand>
        <name>K(+)</name>
        <dbReference type="ChEBI" id="CHEBI:29103"/>
    </ligand>
</feature>
<evidence type="ECO:0000256" key="6">
    <source>
        <dbReference type="ARBA" id="ARBA00022842"/>
    </source>
</evidence>
<comment type="activity regulation">
    <text evidence="9">Activated by a monovalent cation that binds near, but not in, the active site. The most likely occupant of the site in vivo is potassium. Ion binding induces a conformational change that may alter substrate affinity.</text>
</comment>
<comment type="catalytic activity">
    <reaction evidence="9">
        <text>D-ribose + ATP = D-ribose 5-phosphate + ADP + H(+)</text>
        <dbReference type="Rhea" id="RHEA:13697"/>
        <dbReference type="ChEBI" id="CHEBI:15378"/>
        <dbReference type="ChEBI" id="CHEBI:30616"/>
        <dbReference type="ChEBI" id="CHEBI:47013"/>
        <dbReference type="ChEBI" id="CHEBI:78346"/>
        <dbReference type="ChEBI" id="CHEBI:456216"/>
        <dbReference type="EC" id="2.7.1.15"/>
    </reaction>
</comment>
<feature type="binding site" evidence="9">
    <location>
        <position position="277"/>
    </location>
    <ligand>
        <name>K(+)</name>
        <dbReference type="ChEBI" id="CHEBI:29103"/>
    </ligand>
</feature>
<feature type="binding site" evidence="9">
    <location>
        <position position="283"/>
    </location>
    <ligand>
        <name>K(+)</name>
        <dbReference type="ChEBI" id="CHEBI:29103"/>
    </ligand>
</feature>
<comment type="cofactor">
    <cofactor evidence="9">
        <name>Mg(2+)</name>
        <dbReference type="ChEBI" id="CHEBI:18420"/>
    </cofactor>
    <text evidence="9">Requires a divalent cation, most likely magnesium in vivo, as an electrophilic catalyst to aid phosphoryl group transfer. It is the chelate of the metal and the nucleotide that is the actual substrate.</text>
</comment>
<accession>A0ABV9LVT7</accession>
<feature type="binding site" evidence="9">
    <location>
        <begin position="212"/>
        <end position="217"/>
    </location>
    <ligand>
        <name>ATP</name>
        <dbReference type="ChEBI" id="CHEBI:30616"/>
    </ligand>
</feature>
<evidence type="ECO:0000256" key="2">
    <source>
        <dbReference type="ARBA" id="ARBA00022723"/>
    </source>
</evidence>
<dbReference type="EMBL" id="JBHSGU010000002">
    <property type="protein sequence ID" value="MFC4700249.1"/>
    <property type="molecule type" value="Genomic_DNA"/>
</dbReference>
<evidence type="ECO:0000313" key="12">
    <source>
        <dbReference type="Proteomes" id="UP001595897"/>
    </source>
</evidence>
<protein>
    <recommendedName>
        <fullName evidence="9">Ribokinase</fullName>
        <shortName evidence="9">RK</shortName>
        <ecNumber evidence="9">2.7.1.15</ecNumber>
    </recommendedName>
</protein>
<comment type="caution">
    <text evidence="9">Lacks conserved residue(s) required for the propagation of feature annotation.</text>
</comment>
<evidence type="ECO:0000256" key="7">
    <source>
        <dbReference type="ARBA" id="ARBA00022958"/>
    </source>
</evidence>
<keyword evidence="12" id="KW-1185">Reference proteome</keyword>